<feature type="region of interest" description="Disordered" evidence="1">
    <location>
        <begin position="360"/>
        <end position="379"/>
    </location>
</feature>
<evidence type="ECO:0008006" key="4">
    <source>
        <dbReference type="Google" id="ProtNLM"/>
    </source>
</evidence>
<dbReference type="GO" id="GO:0030687">
    <property type="term" value="C:preribosome, large subunit precursor"/>
    <property type="evidence" value="ECO:0007669"/>
    <property type="project" value="TreeGrafter"/>
</dbReference>
<dbReference type="GO" id="GO:0000470">
    <property type="term" value="P:maturation of LSU-rRNA"/>
    <property type="evidence" value="ECO:0007669"/>
    <property type="project" value="TreeGrafter"/>
</dbReference>
<dbReference type="AlphaFoldDB" id="A0AAX4HAY1"/>
<keyword evidence="3" id="KW-1185">Reference proteome</keyword>
<sequence>MATVPEATAFKFHKDIIDLRVLFYSDPSDLLRLKEAVSRACFWLAREPLPHGINSTSMLISAKLRDLQHQADLLRKVPGGSDMDLVLRSAYSMAFVRFVNGFLDPFQQGTFATALVEIAKKIQLPYAFVELRHSATHNQLPTLDLLRDMTEQALLWLWDHYWAKIEQGTSLERSIESTPVRENPELSSRRIYEMLKEYRTQHKKIVGADGAKIQEVRQLRKIVKNPVNASKLAALLVKHWEKFGAFRSAFELYKPLIQSLPSPFLYQIVVILIASEAEATAGCKFEGLVEWVAFLLQTLRKGEFPFRYCYLFEDPSDVDKAFESQLRLLPASHALRKLQDGSNGRKVFSKPALLDEILQEATPPAKEPKDEEIRQKKRKNTTSVLETFEYWSPVPFGVVPK</sequence>
<dbReference type="InterPro" id="IPR007174">
    <property type="entry name" value="Las1"/>
</dbReference>
<dbReference type="GO" id="GO:0004519">
    <property type="term" value="F:endonuclease activity"/>
    <property type="evidence" value="ECO:0007669"/>
    <property type="project" value="InterPro"/>
</dbReference>
<evidence type="ECO:0000256" key="1">
    <source>
        <dbReference type="SAM" id="MobiDB-lite"/>
    </source>
</evidence>
<dbReference type="Pfam" id="PF04031">
    <property type="entry name" value="Las1"/>
    <property type="match status" value="1"/>
</dbReference>
<evidence type="ECO:0000313" key="3">
    <source>
        <dbReference type="Proteomes" id="UP001338582"/>
    </source>
</evidence>
<organism evidence="2 3">
    <name type="scientific">Australozyma saopauloensis</name>
    <dbReference type="NCBI Taxonomy" id="291208"/>
    <lineage>
        <taxon>Eukaryota</taxon>
        <taxon>Fungi</taxon>
        <taxon>Dikarya</taxon>
        <taxon>Ascomycota</taxon>
        <taxon>Saccharomycotina</taxon>
        <taxon>Pichiomycetes</taxon>
        <taxon>Metschnikowiaceae</taxon>
        <taxon>Australozyma</taxon>
    </lineage>
</organism>
<reference evidence="2 3" key="1">
    <citation type="submission" date="2023-10" db="EMBL/GenBank/DDBJ databases">
        <title>Draft Genome Sequence of Candida saopaulonensis from a very Premature Infant with Sepsis.</title>
        <authorList>
            <person name="Ning Y."/>
            <person name="Dai R."/>
            <person name="Xiao M."/>
            <person name="Xu Y."/>
            <person name="Yan Q."/>
            <person name="Zhang L."/>
        </authorList>
    </citation>
    <scope>NUCLEOTIDE SEQUENCE [LARGE SCALE GENOMIC DNA]</scope>
    <source>
        <strain evidence="2 3">19XY460</strain>
    </source>
</reference>
<dbReference type="EMBL" id="CP138897">
    <property type="protein sequence ID" value="WPK25723.1"/>
    <property type="molecule type" value="Genomic_DNA"/>
</dbReference>
<dbReference type="Proteomes" id="UP001338582">
    <property type="component" value="Chromosome 4"/>
</dbReference>
<protein>
    <recommendedName>
        <fullName evidence="4">Las1-domain-containing protein</fullName>
    </recommendedName>
</protein>
<accession>A0AAX4HAY1</accession>
<dbReference type="KEGG" id="asau:88174114"/>
<gene>
    <name evidence="2" type="ORF">PUMCH_003050</name>
</gene>
<dbReference type="RefSeq" id="XP_062878105.1">
    <property type="nucleotide sequence ID" value="XM_063022035.1"/>
</dbReference>
<dbReference type="GO" id="GO:0090730">
    <property type="term" value="C:Las1 complex"/>
    <property type="evidence" value="ECO:0007669"/>
    <property type="project" value="InterPro"/>
</dbReference>
<dbReference type="GeneID" id="88174114"/>
<dbReference type="GO" id="GO:0000460">
    <property type="term" value="P:maturation of 5.8S rRNA"/>
    <property type="evidence" value="ECO:0007669"/>
    <property type="project" value="TreeGrafter"/>
</dbReference>
<name>A0AAX4HAY1_9ASCO</name>
<dbReference type="PANTHER" id="PTHR15002:SF0">
    <property type="entry name" value="RIBOSOMAL BIOGENESIS PROTEIN LAS1L"/>
    <property type="match status" value="1"/>
</dbReference>
<dbReference type="PANTHER" id="PTHR15002">
    <property type="entry name" value="RIBOSOMAL BIOGENESIS PROTEIN LAS1L"/>
    <property type="match status" value="1"/>
</dbReference>
<evidence type="ECO:0000313" key="2">
    <source>
        <dbReference type="EMBL" id="WPK25723.1"/>
    </source>
</evidence>
<proteinExistence type="predicted"/>